<dbReference type="EMBL" id="RWGY01000063">
    <property type="protein sequence ID" value="TVU04372.1"/>
    <property type="molecule type" value="Genomic_DNA"/>
</dbReference>
<feature type="domain" description="RING-type" evidence="9">
    <location>
        <begin position="76"/>
        <end position="118"/>
    </location>
</feature>
<organism evidence="10 11">
    <name type="scientific">Eragrostis curvula</name>
    <name type="common">weeping love grass</name>
    <dbReference type="NCBI Taxonomy" id="38414"/>
    <lineage>
        <taxon>Eukaryota</taxon>
        <taxon>Viridiplantae</taxon>
        <taxon>Streptophyta</taxon>
        <taxon>Embryophyta</taxon>
        <taxon>Tracheophyta</taxon>
        <taxon>Spermatophyta</taxon>
        <taxon>Magnoliopsida</taxon>
        <taxon>Liliopsida</taxon>
        <taxon>Poales</taxon>
        <taxon>Poaceae</taxon>
        <taxon>PACMAD clade</taxon>
        <taxon>Chloridoideae</taxon>
        <taxon>Eragrostideae</taxon>
        <taxon>Eragrostidinae</taxon>
        <taxon>Eragrostis</taxon>
    </lineage>
</organism>
<gene>
    <name evidence="10" type="ORF">EJB05_50053</name>
</gene>
<keyword evidence="8" id="KW-1133">Transmembrane helix</keyword>
<evidence type="ECO:0000256" key="1">
    <source>
        <dbReference type="ARBA" id="ARBA00000900"/>
    </source>
</evidence>
<comment type="caution">
    <text evidence="10">The sequence shown here is derived from an EMBL/GenBank/DDBJ whole genome shotgun (WGS) entry which is preliminary data.</text>
</comment>
<dbReference type="PROSITE" id="PS50089">
    <property type="entry name" value="ZF_RING_2"/>
    <property type="match status" value="1"/>
</dbReference>
<dbReference type="SUPFAM" id="SSF57850">
    <property type="entry name" value="RING/U-box"/>
    <property type="match status" value="1"/>
</dbReference>
<dbReference type="SMART" id="SM00184">
    <property type="entry name" value="RING"/>
    <property type="match status" value="1"/>
</dbReference>
<evidence type="ECO:0000256" key="8">
    <source>
        <dbReference type="SAM" id="Phobius"/>
    </source>
</evidence>
<comment type="similarity">
    <text evidence="6">Belongs to the RING-type zinc finger family. ATL subfamily.</text>
</comment>
<dbReference type="InterPro" id="IPR053238">
    <property type="entry name" value="RING-H2_zinc_finger"/>
</dbReference>
<evidence type="ECO:0000256" key="5">
    <source>
        <dbReference type="ARBA" id="ARBA00022833"/>
    </source>
</evidence>
<accession>A0A5J9SZD5</accession>
<dbReference type="GO" id="GO:0061630">
    <property type="term" value="F:ubiquitin protein ligase activity"/>
    <property type="evidence" value="ECO:0007669"/>
    <property type="project" value="UniProtKB-EC"/>
</dbReference>
<evidence type="ECO:0000256" key="4">
    <source>
        <dbReference type="ARBA" id="ARBA00022771"/>
    </source>
</evidence>
<evidence type="ECO:0000256" key="7">
    <source>
        <dbReference type="PROSITE-ProRule" id="PRU00175"/>
    </source>
</evidence>
<dbReference type="PANTHER" id="PTHR14155:SF499">
    <property type="entry name" value="RING-TYPE DOMAIN-CONTAINING PROTEIN"/>
    <property type="match status" value="1"/>
</dbReference>
<name>A0A5J9SZD5_9POAL</name>
<evidence type="ECO:0000313" key="11">
    <source>
        <dbReference type="Proteomes" id="UP000324897"/>
    </source>
</evidence>
<feature type="transmembrane region" description="Helical" evidence="8">
    <location>
        <begin position="6"/>
        <end position="27"/>
    </location>
</feature>
<dbReference type="PANTHER" id="PTHR14155">
    <property type="entry name" value="RING FINGER DOMAIN-CONTAINING"/>
    <property type="match status" value="1"/>
</dbReference>
<proteinExistence type="inferred from homology"/>
<keyword evidence="11" id="KW-1185">Reference proteome</keyword>
<evidence type="ECO:0000259" key="9">
    <source>
        <dbReference type="PROSITE" id="PS50089"/>
    </source>
</evidence>
<evidence type="ECO:0000256" key="2">
    <source>
        <dbReference type="ARBA" id="ARBA00012483"/>
    </source>
</evidence>
<dbReference type="GO" id="GO:0008270">
    <property type="term" value="F:zinc ion binding"/>
    <property type="evidence" value="ECO:0007669"/>
    <property type="project" value="UniProtKB-KW"/>
</dbReference>
<keyword evidence="4 7" id="KW-0863">Zinc-finger</keyword>
<reference evidence="10 11" key="1">
    <citation type="journal article" date="2019" name="Sci. Rep.">
        <title>A high-quality genome of Eragrostis curvula grass provides insights into Poaceae evolution and supports new strategies to enhance forage quality.</title>
        <authorList>
            <person name="Carballo J."/>
            <person name="Santos B.A.C.M."/>
            <person name="Zappacosta D."/>
            <person name="Garbus I."/>
            <person name="Selva J.P."/>
            <person name="Gallo C.A."/>
            <person name="Diaz A."/>
            <person name="Albertini E."/>
            <person name="Caccamo M."/>
            <person name="Echenique V."/>
        </authorList>
    </citation>
    <scope>NUCLEOTIDE SEQUENCE [LARGE SCALE GENOMIC DNA]</scope>
    <source>
        <strain evidence="11">cv. Victoria</strain>
        <tissue evidence="10">Leaf</tissue>
    </source>
</reference>
<sequence>MAVHDLIGGLFIFGVVLAFLCCITWRCGPRPERERRAAATALAAHEVQAATVSELQAARLPYFPYAAQDGASVRICAICLEPLRHGQLCSEGLACHHVFHRDCLGAWAKNEGTCPFCRATIVPASDAVAAADDMV</sequence>
<dbReference type="Pfam" id="PF13639">
    <property type="entry name" value="zf-RING_2"/>
    <property type="match status" value="1"/>
</dbReference>
<evidence type="ECO:0000313" key="10">
    <source>
        <dbReference type="EMBL" id="TVU04372.1"/>
    </source>
</evidence>
<dbReference type="OrthoDB" id="1626794at2759"/>
<comment type="catalytic activity">
    <reaction evidence="1">
        <text>S-ubiquitinyl-[E2 ubiquitin-conjugating enzyme]-L-cysteine + [acceptor protein]-L-lysine = [E2 ubiquitin-conjugating enzyme]-L-cysteine + N(6)-ubiquitinyl-[acceptor protein]-L-lysine.</text>
        <dbReference type="EC" id="2.3.2.27"/>
    </reaction>
</comment>
<dbReference type="InterPro" id="IPR013083">
    <property type="entry name" value="Znf_RING/FYVE/PHD"/>
</dbReference>
<dbReference type="Proteomes" id="UP000324897">
    <property type="component" value="Unassembled WGS sequence"/>
</dbReference>
<keyword evidence="8" id="KW-0472">Membrane</keyword>
<dbReference type="EC" id="2.3.2.27" evidence="2"/>
<dbReference type="AlphaFoldDB" id="A0A5J9SZD5"/>
<keyword evidence="5" id="KW-0862">Zinc</keyword>
<evidence type="ECO:0000256" key="3">
    <source>
        <dbReference type="ARBA" id="ARBA00022723"/>
    </source>
</evidence>
<dbReference type="Gene3D" id="3.30.40.10">
    <property type="entry name" value="Zinc/RING finger domain, C3HC4 (zinc finger)"/>
    <property type="match status" value="1"/>
</dbReference>
<keyword evidence="8" id="KW-0812">Transmembrane</keyword>
<protein>
    <recommendedName>
        <fullName evidence="2">RING-type E3 ubiquitin transferase</fullName>
        <ecNumber evidence="2">2.3.2.27</ecNumber>
    </recommendedName>
</protein>
<feature type="non-terminal residue" evidence="10">
    <location>
        <position position="1"/>
    </location>
</feature>
<dbReference type="Gramene" id="TVU04372">
    <property type="protein sequence ID" value="TVU04372"/>
    <property type="gene ID" value="EJB05_50053"/>
</dbReference>
<keyword evidence="3" id="KW-0479">Metal-binding</keyword>
<evidence type="ECO:0000256" key="6">
    <source>
        <dbReference type="ARBA" id="ARBA00024209"/>
    </source>
</evidence>
<dbReference type="InterPro" id="IPR001841">
    <property type="entry name" value="Znf_RING"/>
</dbReference>